<comment type="caution">
    <text evidence="5">The sequence shown here is derived from an EMBL/GenBank/DDBJ whole genome shotgun (WGS) entry which is preliminary data.</text>
</comment>
<dbReference type="CDD" id="cd00320">
    <property type="entry name" value="cpn10"/>
    <property type="match status" value="1"/>
</dbReference>
<proteinExistence type="inferred from homology"/>
<dbReference type="GO" id="GO:0051087">
    <property type="term" value="F:protein-folding chaperone binding"/>
    <property type="evidence" value="ECO:0007669"/>
    <property type="project" value="TreeGrafter"/>
</dbReference>
<dbReference type="FunFam" id="2.30.33.40:FF:000001">
    <property type="entry name" value="10 kDa chaperonin"/>
    <property type="match status" value="1"/>
</dbReference>
<comment type="subcellular location">
    <subcellularLocation>
        <location evidence="3">Cytoplasm</location>
    </subcellularLocation>
</comment>
<dbReference type="GO" id="GO:0051082">
    <property type="term" value="F:unfolded protein binding"/>
    <property type="evidence" value="ECO:0007669"/>
    <property type="project" value="TreeGrafter"/>
</dbReference>
<dbReference type="PANTHER" id="PTHR10772">
    <property type="entry name" value="10 KDA HEAT SHOCK PROTEIN"/>
    <property type="match status" value="1"/>
</dbReference>
<dbReference type="STRING" id="1225476.A1D18_04590"/>
<evidence type="ECO:0000256" key="2">
    <source>
        <dbReference type="ARBA" id="ARBA00023186"/>
    </source>
</evidence>
<dbReference type="NCBIfam" id="NF001534">
    <property type="entry name" value="PRK00364.2-5"/>
    <property type="match status" value="1"/>
</dbReference>
<dbReference type="Pfam" id="PF00166">
    <property type="entry name" value="Cpn10"/>
    <property type="match status" value="1"/>
</dbReference>
<dbReference type="InterPro" id="IPR011032">
    <property type="entry name" value="GroES-like_sf"/>
</dbReference>
<evidence type="ECO:0000256" key="3">
    <source>
        <dbReference type="HAMAP-Rule" id="MF_00580"/>
    </source>
</evidence>
<comment type="similarity">
    <text evidence="1 3 4">Belongs to the GroES chaperonin family.</text>
</comment>
<keyword evidence="3" id="KW-0963">Cytoplasm</keyword>
<dbReference type="RefSeq" id="WP_071662636.1">
    <property type="nucleotide sequence ID" value="NZ_LUKY01000033.1"/>
</dbReference>
<dbReference type="NCBIfam" id="NF001533">
    <property type="entry name" value="PRK00364.2-4"/>
    <property type="match status" value="1"/>
</dbReference>
<dbReference type="GO" id="GO:0044183">
    <property type="term" value="F:protein folding chaperone"/>
    <property type="evidence" value="ECO:0007669"/>
    <property type="project" value="InterPro"/>
</dbReference>
<comment type="subunit">
    <text evidence="3">Heptamer of 7 subunits arranged in a ring. Interacts with the chaperonin GroEL.</text>
</comment>
<dbReference type="Proteomes" id="UP000183924">
    <property type="component" value="Unassembled WGS sequence"/>
</dbReference>
<dbReference type="OrthoDB" id="9806791at2"/>
<protein>
    <recommendedName>
        <fullName evidence="3">Co-chaperonin GroES</fullName>
    </recommendedName>
    <alternativeName>
        <fullName evidence="3">10 kDa chaperonin</fullName>
    </alternativeName>
    <alternativeName>
        <fullName evidence="3">Chaperonin-10</fullName>
        <shortName evidence="3">Cpn10</shortName>
    </alternativeName>
</protein>
<dbReference type="GO" id="GO:0046872">
    <property type="term" value="F:metal ion binding"/>
    <property type="evidence" value="ECO:0007669"/>
    <property type="project" value="TreeGrafter"/>
</dbReference>
<dbReference type="SMART" id="SM00883">
    <property type="entry name" value="Cpn10"/>
    <property type="match status" value="1"/>
</dbReference>
<organism evidence="5 6">
    <name type="scientific">Candidatus Rickettsiella isopodorum</name>
    <dbReference type="NCBI Taxonomy" id="1225476"/>
    <lineage>
        <taxon>Bacteria</taxon>
        <taxon>Pseudomonadati</taxon>
        <taxon>Pseudomonadota</taxon>
        <taxon>Gammaproteobacteria</taxon>
        <taxon>Legionellales</taxon>
        <taxon>Coxiellaceae</taxon>
        <taxon>Rickettsiella</taxon>
    </lineage>
</organism>
<reference evidence="5 6" key="1">
    <citation type="submission" date="2016-03" db="EMBL/GenBank/DDBJ databases">
        <title>Comparative genomics of Rickettsiella.</title>
        <authorList>
            <person name="Chandler C."/>
            <person name="Wang Y."/>
        </authorList>
    </citation>
    <scope>NUCLEOTIDE SEQUENCE [LARGE SCALE GENOMIC DNA]</scope>
    <source>
        <strain evidence="5 6">RCFS May 2013</strain>
    </source>
</reference>
<keyword evidence="2 3" id="KW-0143">Chaperone</keyword>
<keyword evidence="6" id="KW-1185">Reference proteome</keyword>
<evidence type="ECO:0000256" key="4">
    <source>
        <dbReference type="RuleBase" id="RU000535"/>
    </source>
</evidence>
<dbReference type="InterPro" id="IPR037124">
    <property type="entry name" value="Chaperonin_GroES_sf"/>
</dbReference>
<dbReference type="SUPFAM" id="SSF50129">
    <property type="entry name" value="GroES-like"/>
    <property type="match status" value="1"/>
</dbReference>
<dbReference type="GO" id="GO:0005524">
    <property type="term" value="F:ATP binding"/>
    <property type="evidence" value="ECO:0007669"/>
    <property type="project" value="InterPro"/>
</dbReference>
<dbReference type="InterPro" id="IPR020818">
    <property type="entry name" value="Chaperonin_GroES"/>
</dbReference>
<dbReference type="Gene3D" id="2.30.33.40">
    <property type="entry name" value="GroES chaperonin"/>
    <property type="match status" value="1"/>
</dbReference>
<dbReference type="EMBL" id="LUKY01000033">
    <property type="protein sequence ID" value="OIZ94143.1"/>
    <property type="molecule type" value="Genomic_DNA"/>
</dbReference>
<dbReference type="PRINTS" id="PR00297">
    <property type="entry name" value="CHAPERONIN10"/>
</dbReference>
<dbReference type="HAMAP" id="MF_00580">
    <property type="entry name" value="CH10"/>
    <property type="match status" value="1"/>
</dbReference>
<dbReference type="NCBIfam" id="NF001527">
    <property type="entry name" value="PRK00364.1-2"/>
    <property type="match status" value="1"/>
</dbReference>
<evidence type="ECO:0000313" key="6">
    <source>
        <dbReference type="Proteomes" id="UP000183924"/>
    </source>
</evidence>
<comment type="function">
    <text evidence="3 4">Together with the chaperonin GroEL, plays an essential role in assisting protein folding. The GroEL-GroES system forms a nano-cage that allows encapsulation of the non-native substrate proteins and provides a physical environment optimized to promote and accelerate protein folding. GroES binds to the apical surface of the GroEL ring, thereby capping the opening of the GroEL channel.</text>
</comment>
<evidence type="ECO:0000256" key="1">
    <source>
        <dbReference type="ARBA" id="ARBA00006975"/>
    </source>
</evidence>
<sequence length="106" mass="11787">MSVALEKPLVEHLVPMNDRILVKRDEEEEKSIGGIVIPDTAKEKPVRGTVVAVGHGKRLKSGQIQVLSIKVGDKIYFGKYSGTEIKLDGKEYLIMREDDVLALIKD</sequence>
<dbReference type="AlphaFoldDB" id="A0A1J8P9U1"/>
<dbReference type="NCBIfam" id="NF001531">
    <property type="entry name" value="PRK00364.2-2"/>
    <property type="match status" value="1"/>
</dbReference>
<dbReference type="GO" id="GO:0005737">
    <property type="term" value="C:cytoplasm"/>
    <property type="evidence" value="ECO:0007669"/>
    <property type="project" value="UniProtKB-SubCell"/>
</dbReference>
<accession>A0A1J8P9U1</accession>
<gene>
    <name evidence="3" type="primary">groES</name>
    <name evidence="3" type="synonym">groS</name>
    <name evidence="5" type="ORF">A1D18_04590</name>
</gene>
<dbReference type="PANTHER" id="PTHR10772:SF63">
    <property type="entry name" value="20 KDA CHAPERONIN, CHLOROPLASTIC"/>
    <property type="match status" value="1"/>
</dbReference>
<evidence type="ECO:0000313" key="5">
    <source>
        <dbReference type="EMBL" id="OIZ94143.1"/>
    </source>
</evidence>
<name>A0A1J8P9U1_9COXI</name>